<dbReference type="Gene3D" id="3.40.630.30">
    <property type="match status" value="1"/>
</dbReference>
<protein>
    <submittedName>
        <fullName evidence="2">GNAT superfamily N-acetyltransferase</fullName>
    </submittedName>
</protein>
<evidence type="ECO:0000313" key="2">
    <source>
        <dbReference type="EMBL" id="MDR7381585.1"/>
    </source>
</evidence>
<dbReference type="Proteomes" id="UP001183585">
    <property type="component" value="Unassembled WGS sequence"/>
</dbReference>
<organism evidence="2 3">
    <name type="scientific">Promicromonospora iranensis</name>
    <dbReference type="NCBI Taxonomy" id="1105144"/>
    <lineage>
        <taxon>Bacteria</taxon>
        <taxon>Bacillati</taxon>
        <taxon>Actinomycetota</taxon>
        <taxon>Actinomycetes</taxon>
        <taxon>Micrococcales</taxon>
        <taxon>Promicromonosporaceae</taxon>
        <taxon>Promicromonospora</taxon>
    </lineage>
</organism>
<dbReference type="InterPro" id="IPR016181">
    <property type="entry name" value="Acyl_CoA_acyltransferase"/>
</dbReference>
<accession>A0ABU2CJT2</accession>
<evidence type="ECO:0000313" key="3">
    <source>
        <dbReference type="Proteomes" id="UP001183585"/>
    </source>
</evidence>
<dbReference type="CDD" id="cd04301">
    <property type="entry name" value="NAT_SF"/>
    <property type="match status" value="1"/>
</dbReference>
<dbReference type="PROSITE" id="PS51186">
    <property type="entry name" value="GNAT"/>
    <property type="match status" value="1"/>
</dbReference>
<evidence type="ECO:0000259" key="1">
    <source>
        <dbReference type="PROSITE" id="PS51186"/>
    </source>
</evidence>
<dbReference type="InterPro" id="IPR000182">
    <property type="entry name" value="GNAT_dom"/>
</dbReference>
<reference evidence="2 3" key="1">
    <citation type="submission" date="2023-07" db="EMBL/GenBank/DDBJ databases">
        <title>Sequencing the genomes of 1000 actinobacteria strains.</title>
        <authorList>
            <person name="Klenk H.-P."/>
        </authorList>
    </citation>
    <scope>NUCLEOTIDE SEQUENCE [LARGE SCALE GENOMIC DNA]</scope>
    <source>
        <strain evidence="2 3">DSM 45554</strain>
    </source>
</reference>
<dbReference type="EMBL" id="JAVDYE010000001">
    <property type="protein sequence ID" value="MDR7381585.1"/>
    <property type="molecule type" value="Genomic_DNA"/>
</dbReference>
<dbReference type="Pfam" id="PF00583">
    <property type="entry name" value="Acetyltransf_1"/>
    <property type="match status" value="1"/>
</dbReference>
<dbReference type="SUPFAM" id="SSF55729">
    <property type="entry name" value="Acyl-CoA N-acyltransferases (Nat)"/>
    <property type="match status" value="1"/>
</dbReference>
<name>A0ABU2CJT2_9MICO</name>
<keyword evidence="3" id="KW-1185">Reference proteome</keyword>
<feature type="domain" description="N-acetyltransferase" evidence="1">
    <location>
        <begin position="160"/>
        <end position="306"/>
    </location>
</feature>
<comment type="caution">
    <text evidence="2">The sequence shown here is derived from an EMBL/GenBank/DDBJ whole genome shotgun (WGS) entry which is preliminary data.</text>
</comment>
<sequence length="321" mass="34344">MTTAYRVELLDDPAAVLDVAGDLLAAEPVLSSVVSSVTHYAARTFTPGGPRPEHPMWWAVVRDPDDVVVAVSMRTMPHAPHTVWVPAMPDDAARLLARTALEHTARAGDPPLTSANGPVSAVRAFTGEVLRTTGGTVREDRPDRLWEATRITRPDPAPSGRARQATIADLDVVSAWFAVFHAEADAQAGRPPEEEPLHIEGAPRWIEEGSVWLWDVDGEVVHLTGLRPPAFGVVRIGPVYTPAAHRGRGYARALVAEVAQRALDAGDRVCLYTDRNNPVSNRVYAAIGFEPVLDQINLVVEPVAAPAPASGPAPAPAAREA</sequence>
<dbReference type="RefSeq" id="WP_274994038.1">
    <property type="nucleotide sequence ID" value="NZ_JAJQQP010000006.1"/>
</dbReference>
<gene>
    <name evidence="2" type="ORF">J2S48_001100</name>
</gene>
<proteinExistence type="predicted"/>